<dbReference type="GO" id="GO:0005634">
    <property type="term" value="C:nucleus"/>
    <property type="evidence" value="ECO:0000318"/>
    <property type="project" value="GO_Central"/>
</dbReference>
<dbReference type="InterPro" id="IPR008271">
    <property type="entry name" value="Ser/Thr_kinase_AS"/>
</dbReference>
<dbReference type="RefSeq" id="XP_001322268.1">
    <property type="nucleotide sequence ID" value="XM_001322233.1"/>
</dbReference>
<feature type="domain" description="Protein kinase" evidence="13">
    <location>
        <begin position="38"/>
        <end position="320"/>
    </location>
</feature>
<dbReference type="VEuPathDB" id="TrichDB:TVAG_329320"/>
<dbReference type="Proteomes" id="UP000001542">
    <property type="component" value="Unassembled WGS sequence"/>
</dbReference>
<dbReference type="OrthoDB" id="272141at2759"/>
<organism evidence="14 15">
    <name type="scientific">Trichomonas vaginalis (strain ATCC PRA-98 / G3)</name>
    <dbReference type="NCBI Taxonomy" id="412133"/>
    <lineage>
        <taxon>Eukaryota</taxon>
        <taxon>Metamonada</taxon>
        <taxon>Parabasalia</taxon>
        <taxon>Trichomonadida</taxon>
        <taxon>Trichomonadidae</taxon>
        <taxon>Trichomonas</taxon>
    </lineage>
</organism>
<dbReference type="Gene3D" id="3.30.200.20">
    <property type="entry name" value="Phosphorylase Kinase, domain 1"/>
    <property type="match status" value="1"/>
</dbReference>
<keyword evidence="15" id="KW-1185">Reference proteome</keyword>
<dbReference type="InParanoid" id="A2EBA0"/>
<dbReference type="GO" id="GO:0005524">
    <property type="term" value="F:ATP binding"/>
    <property type="evidence" value="ECO:0007669"/>
    <property type="project" value="UniProtKB-UniRule"/>
</dbReference>
<dbReference type="Gene3D" id="1.10.510.10">
    <property type="entry name" value="Transferase(Phosphotransferase) domain 1"/>
    <property type="match status" value="1"/>
</dbReference>
<dbReference type="EC" id="2.7.11.1" evidence="2"/>
<keyword evidence="6 11" id="KW-0547">Nucleotide-binding</keyword>
<name>A2EBA0_TRIV3</name>
<evidence type="ECO:0000256" key="12">
    <source>
        <dbReference type="RuleBase" id="RU000304"/>
    </source>
</evidence>
<feature type="binding site" evidence="11">
    <location>
        <position position="67"/>
    </location>
    <ligand>
        <name>ATP</name>
        <dbReference type="ChEBI" id="CHEBI:30616"/>
    </ligand>
</feature>
<evidence type="ECO:0000256" key="1">
    <source>
        <dbReference type="ARBA" id="ARBA00005527"/>
    </source>
</evidence>
<dbReference type="SMART" id="SM00220">
    <property type="entry name" value="S_TKc"/>
    <property type="match status" value="1"/>
</dbReference>
<evidence type="ECO:0000256" key="2">
    <source>
        <dbReference type="ARBA" id="ARBA00012513"/>
    </source>
</evidence>
<evidence type="ECO:0000256" key="6">
    <source>
        <dbReference type="ARBA" id="ARBA00022741"/>
    </source>
</evidence>
<dbReference type="KEGG" id="tva:4767976"/>
<evidence type="ECO:0000256" key="3">
    <source>
        <dbReference type="ARBA" id="ARBA00022527"/>
    </source>
</evidence>
<dbReference type="Pfam" id="PF00069">
    <property type="entry name" value="Pkinase"/>
    <property type="match status" value="1"/>
</dbReference>
<reference evidence="14" key="2">
    <citation type="journal article" date="2007" name="Science">
        <title>Draft genome sequence of the sexually transmitted pathogen Trichomonas vaginalis.</title>
        <authorList>
            <person name="Carlton J.M."/>
            <person name="Hirt R.P."/>
            <person name="Silva J.C."/>
            <person name="Delcher A.L."/>
            <person name="Schatz M."/>
            <person name="Zhao Q."/>
            <person name="Wortman J.R."/>
            <person name="Bidwell S.L."/>
            <person name="Alsmark U.C.M."/>
            <person name="Besteiro S."/>
            <person name="Sicheritz-Ponten T."/>
            <person name="Noel C.J."/>
            <person name="Dacks J.B."/>
            <person name="Foster P.G."/>
            <person name="Simillion C."/>
            <person name="Van de Peer Y."/>
            <person name="Miranda-Saavedra D."/>
            <person name="Barton G.J."/>
            <person name="Westrop G.D."/>
            <person name="Mueller S."/>
            <person name="Dessi D."/>
            <person name="Fiori P.L."/>
            <person name="Ren Q."/>
            <person name="Paulsen I."/>
            <person name="Zhang H."/>
            <person name="Bastida-Corcuera F.D."/>
            <person name="Simoes-Barbosa A."/>
            <person name="Brown M.T."/>
            <person name="Hayes R.D."/>
            <person name="Mukherjee M."/>
            <person name="Okumura C.Y."/>
            <person name="Schneider R."/>
            <person name="Smith A.J."/>
            <person name="Vanacova S."/>
            <person name="Villalvazo M."/>
            <person name="Haas B.J."/>
            <person name="Pertea M."/>
            <person name="Feldblyum T.V."/>
            <person name="Utterback T.R."/>
            <person name="Shu C.L."/>
            <person name="Osoegawa K."/>
            <person name="de Jong P.J."/>
            <person name="Hrdy I."/>
            <person name="Horvathova L."/>
            <person name="Zubacova Z."/>
            <person name="Dolezal P."/>
            <person name="Malik S.B."/>
            <person name="Logsdon J.M. Jr."/>
            <person name="Henze K."/>
            <person name="Gupta A."/>
            <person name="Wang C.C."/>
            <person name="Dunne R.L."/>
            <person name="Upcroft J.A."/>
            <person name="Upcroft P."/>
            <person name="White O."/>
            <person name="Salzberg S.L."/>
            <person name="Tang P."/>
            <person name="Chiu C.-H."/>
            <person name="Lee Y.-S."/>
            <person name="Embley T.M."/>
            <person name="Coombs G.H."/>
            <person name="Mottram J.C."/>
            <person name="Tachezy J."/>
            <person name="Fraser-Liggett C.M."/>
            <person name="Johnson P.J."/>
        </authorList>
    </citation>
    <scope>NUCLEOTIDE SEQUENCE [LARGE SCALE GENOMIC DNA]</scope>
    <source>
        <strain evidence="14">G3</strain>
    </source>
</reference>
<evidence type="ECO:0000313" key="15">
    <source>
        <dbReference type="Proteomes" id="UP000001542"/>
    </source>
</evidence>
<dbReference type="PROSITE" id="PS00107">
    <property type="entry name" value="PROTEIN_KINASE_ATP"/>
    <property type="match status" value="1"/>
</dbReference>
<evidence type="ECO:0000256" key="9">
    <source>
        <dbReference type="ARBA" id="ARBA00047899"/>
    </source>
</evidence>
<keyword evidence="4" id="KW-0597">Phosphoprotein</keyword>
<protein>
    <recommendedName>
        <fullName evidence="2">non-specific serine/threonine protein kinase</fullName>
        <ecNumber evidence="2">2.7.11.1</ecNumber>
    </recommendedName>
</protein>
<dbReference type="PANTHER" id="PTHR24057:SF0">
    <property type="entry name" value="PROTEIN KINASE SHAGGY-RELATED"/>
    <property type="match status" value="1"/>
</dbReference>
<evidence type="ECO:0000256" key="10">
    <source>
        <dbReference type="ARBA" id="ARBA00048679"/>
    </source>
</evidence>
<dbReference type="InterPro" id="IPR039192">
    <property type="entry name" value="STKc_GSK3"/>
</dbReference>
<dbReference type="FunFam" id="1.10.510.10:FF:000688">
    <property type="entry name" value="RIM11p Protein kinase"/>
    <property type="match status" value="1"/>
</dbReference>
<dbReference type="OMA" id="KHYIRMN"/>
<dbReference type="VEuPathDB" id="TrichDB:TVAGG3_0309700"/>
<dbReference type="PROSITE" id="PS50011">
    <property type="entry name" value="PROTEIN_KINASE_DOM"/>
    <property type="match status" value="1"/>
</dbReference>
<dbReference type="SMR" id="A2EBA0"/>
<evidence type="ECO:0000256" key="7">
    <source>
        <dbReference type="ARBA" id="ARBA00022777"/>
    </source>
</evidence>
<dbReference type="InterPro" id="IPR017441">
    <property type="entry name" value="Protein_kinase_ATP_BS"/>
</dbReference>
<dbReference type="FunFam" id="3.30.200.20:FF:001060">
    <property type="entry name" value="CMGC family protein kinase"/>
    <property type="match status" value="1"/>
</dbReference>
<evidence type="ECO:0000256" key="8">
    <source>
        <dbReference type="ARBA" id="ARBA00022840"/>
    </source>
</evidence>
<dbReference type="GO" id="GO:0004674">
    <property type="term" value="F:protein serine/threonine kinase activity"/>
    <property type="evidence" value="ECO:0000318"/>
    <property type="project" value="GO_Central"/>
</dbReference>
<evidence type="ECO:0000256" key="11">
    <source>
        <dbReference type="PROSITE-ProRule" id="PRU10141"/>
    </source>
</evidence>
<evidence type="ECO:0000259" key="13">
    <source>
        <dbReference type="PROSITE" id="PS50011"/>
    </source>
</evidence>
<proteinExistence type="inferred from homology"/>
<keyword evidence="3 12" id="KW-0723">Serine/threonine-protein kinase</keyword>
<keyword evidence="7 14" id="KW-0418">Kinase</keyword>
<evidence type="ECO:0000256" key="4">
    <source>
        <dbReference type="ARBA" id="ARBA00022553"/>
    </source>
</evidence>
<gene>
    <name evidence="14" type="ORF">TVAG_329320</name>
</gene>
<dbReference type="InterPro" id="IPR000719">
    <property type="entry name" value="Prot_kinase_dom"/>
</dbReference>
<reference evidence="14" key="1">
    <citation type="submission" date="2006-10" db="EMBL/GenBank/DDBJ databases">
        <authorList>
            <person name="Amadeo P."/>
            <person name="Zhao Q."/>
            <person name="Wortman J."/>
            <person name="Fraser-Liggett C."/>
            <person name="Carlton J."/>
        </authorList>
    </citation>
    <scope>NUCLEOTIDE SEQUENCE</scope>
    <source>
        <strain evidence="14">G3</strain>
    </source>
</reference>
<accession>A2EBA0</accession>
<keyword evidence="8 11" id="KW-0067">ATP-binding</keyword>
<dbReference type="eggNOG" id="KOG0658">
    <property type="taxonomic scope" value="Eukaryota"/>
</dbReference>
<dbReference type="InterPro" id="IPR011009">
    <property type="entry name" value="Kinase-like_dom_sf"/>
</dbReference>
<dbReference type="EMBL" id="DS113345">
    <property type="protein sequence ID" value="EAY10045.1"/>
    <property type="molecule type" value="Genomic_DNA"/>
</dbReference>
<evidence type="ECO:0000313" key="14">
    <source>
        <dbReference type="EMBL" id="EAY10045.1"/>
    </source>
</evidence>
<sequence>MQMKPPLQKSSGIHDVNAPCQIPQVHNLLCKENSKFKYRVVQHIGSGAFGTVFQSISPTGNIVAVKKVFQNPHFKNRELEVLKALKSPNCLSLHDYYTEKESGTDNTYLFLVIEFLPMSLRHCIKESRLFSNKFDPILHKLYSYQILTGLRDIHALGIAHRDIKPENILVNPLHGEIKICDFGSAKFILNDRNSVPEVGSLNYRAPELLLGNRTYSTEIDIWAAGCVIAEMVLDNISMFPGTNDTNQMEGIVKVLGQPTPEEDKSFPHPIPFPNEEKIADISIILPYKCDPLLIDLLKSIFVYNPSKRPTAAQLMKHPYFKSLFSVTKLPNGAPMPKLAQP</sequence>
<dbReference type="STRING" id="5722.A2EBA0"/>
<comment type="catalytic activity">
    <reaction evidence="10">
        <text>L-seryl-[protein] + ATP = O-phospho-L-seryl-[protein] + ADP + H(+)</text>
        <dbReference type="Rhea" id="RHEA:17989"/>
        <dbReference type="Rhea" id="RHEA-COMP:9863"/>
        <dbReference type="Rhea" id="RHEA-COMP:11604"/>
        <dbReference type="ChEBI" id="CHEBI:15378"/>
        <dbReference type="ChEBI" id="CHEBI:29999"/>
        <dbReference type="ChEBI" id="CHEBI:30616"/>
        <dbReference type="ChEBI" id="CHEBI:83421"/>
        <dbReference type="ChEBI" id="CHEBI:456216"/>
        <dbReference type="EC" id="2.7.11.1"/>
    </reaction>
</comment>
<dbReference type="CDD" id="cd14137">
    <property type="entry name" value="STKc_GSK3"/>
    <property type="match status" value="1"/>
</dbReference>
<dbReference type="InterPro" id="IPR050591">
    <property type="entry name" value="GSK-3"/>
</dbReference>
<comment type="catalytic activity">
    <reaction evidence="9">
        <text>L-threonyl-[protein] + ATP = O-phospho-L-threonyl-[protein] + ADP + H(+)</text>
        <dbReference type="Rhea" id="RHEA:46608"/>
        <dbReference type="Rhea" id="RHEA-COMP:11060"/>
        <dbReference type="Rhea" id="RHEA-COMP:11605"/>
        <dbReference type="ChEBI" id="CHEBI:15378"/>
        <dbReference type="ChEBI" id="CHEBI:30013"/>
        <dbReference type="ChEBI" id="CHEBI:30616"/>
        <dbReference type="ChEBI" id="CHEBI:61977"/>
        <dbReference type="ChEBI" id="CHEBI:456216"/>
        <dbReference type="EC" id="2.7.11.1"/>
    </reaction>
</comment>
<keyword evidence="5" id="KW-0808">Transferase</keyword>
<dbReference type="AlphaFoldDB" id="A2EBA0"/>
<comment type="similarity">
    <text evidence="1">Belongs to the protein kinase superfamily. CMGC Ser/Thr protein kinase family. GSK-3 subfamily.</text>
</comment>
<dbReference type="PROSITE" id="PS00108">
    <property type="entry name" value="PROTEIN_KINASE_ST"/>
    <property type="match status" value="1"/>
</dbReference>
<dbReference type="SUPFAM" id="SSF56112">
    <property type="entry name" value="Protein kinase-like (PK-like)"/>
    <property type="match status" value="1"/>
</dbReference>
<evidence type="ECO:0000256" key="5">
    <source>
        <dbReference type="ARBA" id="ARBA00022679"/>
    </source>
</evidence>
<dbReference type="PANTHER" id="PTHR24057">
    <property type="entry name" value="GLYCOGEN SYNTHASE KINASE-3 ALPHA"/>
    <property type="match status" value="1"/>
</dbReference>